<sequence length="514" mass="56341">MAEASSVPLPGREGMSRKHGLVLSDAGYSEIDMEDCEDRLGVPCEDRLEVPLASGLLAPPRRHWNFTLAFCSCATIVALALYGDSIPLTQWGSGSESKTASSGSIPTVSFAPKVFKALMTDRLPAVRAQSDRAKEVGLSKTEEKEVNISFWGGLRNGSSSPPNATLLPNATLPPNASVRPGTAVHSSTTVLPSATAPPNTSTPRTTTAIPAVIPGIMSPYSPAPLFEFYMYRVQSDEDYGPENQNMANVGGALWYLHHEIVFHRWIRAGTYASVEKTRIERFRVMTRATPELFKRGMNFGVVNTYDVGECTGPFPETKGATCPNLAKFGPAVGCEGFAPFHGKLGNNFPHQRWVGRNVYPGALWYSLPGPCGSSKFWQQHGECTKKEPSGACPLGSIPTGARDCTYSYEKVGDININDLENITSHKDFVELGGSEYDRDTDTGHMMTFWDLIGDPKACQVRIDAVHALFKKKYPSQPELKDPVCDFDVDKFYPHWPTGALDARQQYIYIYTCCI</sequence>
<feature type="compositionally biased region" description="Polar residues" evidence="1">
    <location>
        <begin position="162"/>
        <end position="174"/>
    </location>
</feature>
<comment type="caution">
    <text evidence="2">The sequence shown here is derived from an EMBL/GenBank/DDBJ whole genome shotgun (WGS) entry which is preliminary data.</text>
</comment>
<evidence type="ECO:0000313" key="2">
    <source>
        <dbReference type="EMBL" id="CAE8689295.1"/>
    </source>
</evidence>
<feature type="compositionally biased region" description="Low complexity" evidence="1">
    <location>
        <begin position="192"/>
        <end position="206"/>
    </location>
</feature>
<evidence type="ECO:0000256" key="1">
    <source>
        <dbReference type="SAM" id="MobiDB-lite"/>
    </source>
</evidence>
<name>A0A813K3L3_POLGL</name>
<feature type="region of interest" description="Disordered" evidence="1">
    <location>
        <begin position="162"/>
        <end position="206"/>
    </location>
</feature>
<accession>A0A813K3L3</accession>
<evidence type="ECO:0000313" key="3">
    <source>
        <dbReference type="Proteomes" id="UP000626109"/>
    </source>
</evidence>
<dbReference type="EMBL" id="CAJNNW010027052">
    <property type="protein sequence ID" value="CAE8689295.1"/>
    <property type="molecule type" value="Genomic_DNA"/>
</dbReference>
<organism evidence="2 3">
    <name type="scientific">Polarella glacialis</name>
    <name type="common">Dinoflagellate</name>
    <dbReference type="NCBI Taxonomy" id="89957"/>
    <lineage>
        <taxon>Eukaryota</taxon>
        <taxon>Sar</taxon>
        <taxon>Alveolata</taxon>
        <taxon>Dinophyceae</taxon>
        <taxon>Suessiales</taxon>
        <taxon>Suessiaceae</taxon>
        <taxon>Polarella</taxon>
    </lineage>
</organism>
<dbReference type="AlphaFoldDB" id="A0A813K3L3"/>
<reference evidence="2" key="1">
    <citation type="submission" date="2021-02" db="EMBL/GenBank/DDBJ databases">
        <authorList>
            <person name="Dougan E. K."/>
            <person name="Rhodes N."/>
            <person name="Thang M."/>
            <person name="Chan C."/>
        </authorList>
    </citation>
    <scope>NUCLEOTIDE SEQUENCE</scope>
</reference>
<gene>
    <name evidence="2" type="ORF">PGLA2088_LOCUS26410</name>
</gene>
<dbReference type="Proteomes" id="UP000626109">
    <property type="component" value="Unassembled WGS sequence"/>
</dbReference>
<protein>
    <submittedName>
        <fullName evidence="2">Uncharacterized protein</fullName>
    </submittedName>
</protein>
<proteinExistence type="predicted"/>